<evidence type="ECO:0000256" key="1">
    <source>
        <dbReference type="ARBA" id="ARBA00001282"/>
    </source>
</evidence>
<keyword evidence="9" id="KW-1185">Reference proteome</keyword>
<dbReference type="InterPro" id="IPR029044">
    <property type="entry name" value="Nucleotide-diphossugar_trans"/>
</dbReference>
<dbReference type="Proteomes" id="UP000184171">
    <property type="component" value="Unassembled WGS sequence"/>
</dbReference>
<dbReference type="STRING" id="1122189.SAMN02745165_03369"/>
<comment type="catalytic activity">
    <reaction evidence="1 7">
        <text>2-C-methyl-D-erythritol 4-phosphate + CTP + H(+) = 4-CDP-2-C-methyl-D-erythritol + diphosphate</text>
        <dbReference type="Rhea" id="RHEA:13429"/>
        <dbReference type="ChEBI" id="CHEBI:15378"/>
        <dbReference type="ChEBI" id="CHEBI:33019"/>
        <dbReference type="ChEBI" id="CHEBI:37563"/>
        <dbReference type="ChEBI" id="CHEBI:57823"/>
        <dbReference type="ChEBI" id="CHEBI:58262"/>
        <dbReference type="EC" id="2.7.7.60"/>
    </reaction>
</comment>
<protein>
    <recommendedName>
        <fullName evidence="7">2-C-methyl-D-erythritol 4-phosphate cytidylyltransferase</fullName>
        <ecNumber evidence="7">2.7.7.60</ecNumber>
    </recommendedName>
    <alternativeName>
        <fullName evidence="7">4-diphosphocytidyl-2C-methyl-D-erythritol synthase</fullName>
    </alternativeName>
    <alternativeName>
        <fullName evidence="7">MEP cytidylyltransferase</fullName>
        <shortName evidence="7">MCT</shortName>
    </alternativeName>
</protein>
<accession>A0A1M6MQX4</accession>
<evidence type="ECO:0000313" key="8">
    <source>
        <dbReference type="EMBL" id="SHJ85796.1"/>
    </source>
</evidence>
<comment type="similarity">
    <text evidence="3 7">Belongs to the IspD/TarI cytidylyltransferase family. IspD subfamily.</text>
</comment>
<dbReference type="InterPro" id="IPR050088">
    <property type="entry name" value="IspD/TarI_cytidylyltransf_bact"/>
</dbReference>
<dbReference type="NCBIfam" id="TIGR00453">
    <property type="entry name" value="ispD"/>
    <property type="match status" value="1"/>
</dbReference>
<name>A0A1M6MQX4_MALRU</name>
<evidence type="ECO:0000256" key="6">
    <source>
        <dbReference type="ARBA" id="ARBA00023229"/>
    </source>
</evidence>
<dbReference type="InterPro" id="IPR034683">
    <property type="entry name" value="IspD/TarI"/>
</dbReference>
<dbReference type="FunFam" id="3.90.550.10:FF:000003">
    <property type="entry name" value="2-C-methyl-D-erythritol 4-phosphate cytidylyltransferase"/>
    <property type="match status" value="1"/>
</dbReference>
<dbReference type="EMBL" id="FQZT01000020">
    <property type="protein sequence ID" value="SHJ85796.1"/>
    <property type="molecule type" value="Genomic_DNA"/>
</dbReference>
<dbReference type="Gene3D" id="3.90.550.10">
    <property type="entry name" value="Spore Coat Polysaccharide Biosynthesis Protein SpsA, Chain A"/>
    <property type="match status" value="1"/>
</dbReference>
<evidence type="ECO:0000256" key="2">
    <source>
        <dbReference type="ARBA" id="ARBA00004787"/>
    </source>
</evidence>
<dbReference type="AlphaFoldDB" id="A0A1M6MQX4"/>
<proteinExistence type="inferred from homology"/>
<gene>
    <name evidence="7" type="primary">ispD</name>
    <name evidence="8" type="ORF">SAMN02745165_03369</name>
</gene>
<evidence type="ECO:0000256" key="4">
    <source>
        <dbReference type="ARBA" id="ARBA00022679"/>
    </source>
</evidence>
<sequence length="237" mass="26002">MQATVLIPAAGMGRRMGAKVNKQYLELAGKPILAHTLELFEQSAQIEHIYPILPADEIDYCREQVIEKHGFSKVRKLVPGGAERQDSVRNGLLALQQDSLDQPERIILVHDGARPLFNPQLLPELLAIIAEQGACIIATPAKDTIKEVDAGLICGTPERKRLWQAQTPQGFRYQLFAEAFASADAAGFLGTDDASLLERIGKTVAILAGDYRNIKVTTPEDLVIATALLDMYREESA</sequence>
<dbReference type="InterPro" id="IPR001228">
    <property type="entry name" value="IspD"/>
</dbReference>
<evidence type="ECO:0000313" key="9">
    <source>
        <dbReference type="Proteomes" id="UP000184171"/>
    </source>
</evidence>
<dbReference type="GO" id="GO:0019288">
    <property type="term" value="P:isopentenyl diphosphate biosynthetic process, methylerythritol 4-phosphate pathway"/>
    <property type="evidence" value="ECO:0007669"/>
    <property type="project" value="UniProtKB-UniRule"/>
</dbReference>
<feature type="site" description="Transition state stabilizer" evidence="7">
    <location>
        <position position="15"/>
    </location>
</feature>
<evidence type="ECO:0000256" key="5">
    <source>
        <dbReference type="ARBA" id="ARBA00022695"/>
    </source>
</evidence>
<comment type="function">
    <text evidence="7">Catalyzes the formation of 4-diphosphocytidyl-2-C-methyl-D-erythritol from CTP and 2-C-methyl-D-erythritol 4-phosphate (MEP).</text>
</comment>
<dbReference type="GO" id="GO:0050518">
    <property type="term" value="F:2-C-methyl-D-erythritol 4-phosphate cytidylyltransferase activity"/>
    <property type="evidence" value="ECO:0007669"/>
    <property type="project" value="UniProtKB-UniRule"/>
</dbReference>
<dbReference type="EC" id="2.7.7.60" evidence="7"/>
<organism evidence="8 9">
    <name type="scientific">Malonomonas rubra DSM 5091</name>
    <dbReference type="NCBI Taxonomy" id="1122189"/>
    <lineage>
        <taxon>Bacteria</taxon>
        <taxon>Pseudomonadati</taxon>
        <taxon>Thermodesulfobacteriota</taxon>
        <taxon>Desulfuromonadia</taxon>
        <taxon>Desulfuromonadales</taxon>
        <taxon>Geopsychrobacteraceae</taxon>
        <taxon>Malonomonas</taxon>
    </lineage>
</organism>
<feature type="site" description="Positions MEP for the nucleophilic attack" evidence="7">
    <location>
        <position position="215"/>
    </location>
</feature>
<dbReference type="SUPFAM" id="SSF53448">
    <property type="entry name" value="Nucleotide-diphospho-sugar transferases"/>
    <property type="match status" value="1"/>
</dbReference>
<feature type="site" description="Transition state stabilizer" evidence="7">
    <location>
        <position position="22"/>
    </location>
</feature>
<feature type="site" description="Positions MEP for the nucleophilic attack" evidence="7">
    <location>
        <position position="159"/>
    </location>
</feature>
<evidence type="ECO:0000256" key="3">
    <source>
        <dbReference type="ARBA" id="ARBA00009789"/>
    </source>
</evidence>
<dbReference type="PROSITE" id="PS01295">
    <property type="entry name" value="ISPD"/>
    <property type="match status" value="1"/>
</dbReference>
<dbReference type="PANTHER" id="PTHR32125:SF4">
    <property type="entry name" value="2-C-METHYL-D-ERYTHRITOL 4-PHOSPHATE CYTIDYLYLTRANSFERASE, CHLOROPLASTIC"/>
    <property type="match status" value="1"/>
</dbReference>
<reference evidence="8 9" key="1">
    <citation type="submission" date="2016-11" db="EMBL/GenBank/DDBJ databases">
        <authorList>
            <person name="Jaros S."/>
            <person name="Januszkiewicz K."/>
            <person name="Wedrychowicz H."/>
        </authorList>
    </citation>
    <scope>NUCLEOTIDE SEQUENCE [LARGE SCALE GENOMIC DNA]</scope>
    <source>
        <strain evidence="8 9">DSM 5091</strain>
    </source>
</reference>
<dbReference type="InterPro" id="IPR018294">
    <property type="entry name" value="ISPD_synthase_CS"/>
</dbReference>
<keyword evidence="6 7" id="KW-0414">Isoprene biosynthesis</keyword>
<dbReference type="RefSeq" id="WP_072909900.1">
    <property type="nucleotide sequence ID" value="NZ_FQZT01000020.1"/>
</dbReference>
<dbReference type="Pfam" id="PF01128">
    <property type="entry name" value="IspD"/>
    <property type="match status" value="1"/>
</dbReference>
<keyword evidence="5 7" id="KW-0548">Nucleotidyltransferase</keyword>
<evidence type="ECO:0000256" key="7">
    <source>
        <dbReference type="HAMAP-Rule" id="MF_00108"/>
    </source>
</evidence>
<dbReference type="UniPathway" id="UPA00056">
    <property type="reaction ID" value="UER00093"/>
</dbReference>
<dbReference type="PANTHER" id="PTHR32125">
    <property type="entry name" value="2-C-METHYL-D-ERYTHRITOL 4-PHOSPHATE CYTIDYLYLTRANSFERASE, CHLOROPLASTIC"/>
    <property type="match status" value="1"/>
</dbReference>
<keyword evidence="4 7" id="KW-0808">Transferase</keyword>
<dbReference type="CDD" id="cd02516">
    <property type="entry name" value="CDP-ME_synthetase"/>
    <property type="match status" value="1"/>
</dbReference>
<comment type="pathway">
    <text evidence="2 7">Isoprenoid biosynthesis; isopentenyl diphosphate biosynthesis via DXP pathway; isopentenyl diphosphate from 1-deoxy-D-xylulose 5-phosphate: step 2/6.</text>
</comment>
<dbReference type="HAMAP" id="MF_00108">
    <property type="entry name" value="IspD"/>
    <property type="match status" value="1"/>
</dbReference>